<keyword evidence="2" id="KW-1185">Reference proteome</keyword>
<proteinExistence type="predicted"/>
<evidence type="ECO:0000313" key="1">
    <source>
        <dbReference type="EMBL" id="KAK7444829.1"/>
    </source>
</evidence>
<organism evidence="1 2">
    <name type="scientific">Marasmiellus scandens</name>
    <dbReference type="NCBI Taxonomy" id="2682957"/>
    <lineage>
        <taxon>Eukaryota</taxon>
        <taxon>Fungi</taxon>
        <taxon>Dikarya</taxon>
        <taxon>Basidiomycota</taxon>
        <taxon>Agaricomycotina</taxon>
        <taxon>Agaricomycetes</taxon>
        <taxon>Agaricomycetidae</taxon>
        <taxon>Agaricales</taxon>
        <taxon>Marasmiineae</taxon>
        <taxon>Omphalotaceae</taxon>
        <taxon>Marasmiellus</taxon>
    </lineage>
</organism>
<evidence type="ECO:0000313" key="2">
    <source>
        <dbReference type="Proteomes" id="UP001498398"/>
    </source>
</evidence>
<accession>A0ABR1J228</accession>
<comment type="caution">
    <text evidence="1">The sequence shown here is derived from an EMBL/GenBank/DDBJ whole genome shotgun (WGS) entry which is preliminary data.</text>
</comment>
<sequence length="68" mass="7534">MPWIYLGQDQKELPEVVFNGFFNATDGYRDVRKDDTAMLIHTIGSNGASLLKNTGGLPLHESSTYCCP</sequence>
<reference evidence="1 2" key="1">
    <citation type="submission" date="2024-01" db="EMBL/GenBank/DDBJ databases">
        <title>A draft genome for the cacao thread blight pathogen Marasmiellus scandens.</title>
        <authorList>
            <person name="Baruah I.K."/>
            <person name="Leung J."/>
            <person name="Bukari Y."/>
            <person name="Amoako-Attah I."/>
            <person name="Meinhardt L.W."/>
            <person name="Bailey B.A."/>
            <person name="Cohen S.P."/>
        </authorList>
    </citation>
    <scope>NUCLEOTIDE SEQUENCE [LARGE SCALE GENOMIC DNA]</scope>
    <source>
        <strain evidence="1 2">GH-19</strain>
    </source>
</reference>
<gene>
    <name evidence="1" type="ORF">VKT23_015146</name>
</gene>
<dbReference type="EMBL" id="JBANRG010000049">
    <property type="protein sequence ID" value="KAK7444829.1"/>
    <property type="molecule type" value="Genomic_DNA"/>
</dbReference>
<protein>
    <submittedName>
        <fullName evidence="1">Uncharacterized protein</fullName>
    </submittedName>
</protein>
<name>A0ABR1J228_9AGAR</name>
<dbReference type="Proteomes" id="UP001498398">
    <property type="component" value="Unassembled WGS sequence"/>
</dbReference>